<dbReference type="AlphaFoldDB" id="A0A3S4NXH8"/>
<evidence type="ECO:0000313" key="1">
    <source>
        <dbReference type="EMBL" id="VEE10704.1"/>
    </source>
</evidence>
<evidence type="ECO:0000313" key="2">
    <source>
        <dbReference type="Proteomes" id="UP000279227"/>
    </source>
</evidence>
<dbReference type="STRING" id="525257.HMPREF0204_11378"/>
<dbReference type="GeneID" id="93023770"/>
<protein>
    <submittedName>
        <fullName evidence="1">Uncharacterized protein</fullName>
    </submittedName>
</protein>
<dbReference type="EMBL" id="LR134289">
    <property type="protein sequence ID" value="VEE10704.1"/>
    <property type="molecule type" value="Genomic_DNA"/>
</dbReference>
<reference evidence="1 2" key="1">
    <citation type="submission" date="2018-12" db="EMBL/GenBank/DDBJ databases">
        <authorList>
            <consortium name="Pathogen Informatics"/>
        </authorList>
    </citation>
    <scope>NUCLEOTIDE SEQUENCE [LARGE SCALE GENOMIC DNA]</scope>
    <source>
        <strain evidence="1 2">NCTC11432</strain>
    </source>
</reference>
<proteinExistence type="predicted"/>
<dbReference type="KEGG" id="cgle:NCTC11432_04328"/>
<dbReference type="OrthoDB" id="9921940at2"/>
<gene>
    <name evidence="1" type="ORF">NCTC11432_04328</name>
</gene>
<name>A0A3S4NXH8_CHRGE</name>
<sequence>MTKYQYLKGKDIYDRMHGLEIQIKDLTEAFDKIDEGSTKRLRLKVEVNDRSEYGDHYPSKEFSRKFLKDLIQEYNNELKNLEEQLSKI</sequence>
<dbReference type="RefSeq" id="WP_002984558.1">
    <property type="nucleotide sequence ID" value="NZ_CP068486.1"/>
</dbReference>
<organism evidence="1 2">
    <name type="scientific">Chryseobacterium gleum</name>
    <name type="common">Flavobacterium gleum</name>
    <dbReference type="NCBI Taxonomy" id="250"/>
    <lineage>
        <taxon>Bacteria</taxon>
        <taxon>Pseudomonadati</taxon>
        <taxon>Bacteroidota</taxon>
        <taxon>Flavobacteriia</taxon>
        <taxon>Flavobacteriales</taxon>
        <taxon>Weeksellaceae</taxon>
        <taxon>Chryseobacterium group</taxon>
        <taxon>Chryseobacterium</taxon>
    </lineage>
</organism>
<dbReference type="Proteomes" id="UP000279227">
    <property type="component" value="Chromosome"/>
</dbReference>
<accession>A0A3S4NXH8</accession>